<comment type="caution">
    <text evidence="2">The sequence shown here is derived from an EMBL/GenBank/DDBJ whole genome shotgun (WGS) entry which is preliminary data.</text>
</comment>
<protein>
    <recommendedName>
        <fullName evidence="4">J domain-containing protein</fullName>
    </recommendedName>
</protein>
<dbReference type="AlphaFoldDB" id="A0AAN2DDI4"/>
<sequence length="163" mass="17587">MTPAGAGKHRMLFGQSVFQSVVERLKQEREDEDTQPLPPAGHRIAGFSSGFVVGTSSAAPQPGHGSLDAYLAFLADPAPPPEPQPEPEPEPMPAHLEKTSLADVSAELAIHETDTAATLAEKRRAFARLNHPDGVKPEFRHNATLRMTAANLLIDQAIRMLRA</sequence>
<dbReference type="EMBL" id="CAICSX020000001">
    <property type="protein sequence ID" value="CAD0212765.1"/>
    <property type="molecule type" value="Genomic_DNA"/>
</dbReference>
<evidence type="ECO:0000313" key="3">
    <source>
        <dbReference type="Proteomes" id="UP000528185"/>
    </source>
</evidence>
<evidence type="ECO:0008006" key="4">
    <source>
        <dbReference type="Google" id="ProtNLM"/>
    </source>
</evidence>
<dbReference type="Proteomes" id="UP000528185">
    <property type="component" value="Unassembled WGS sequence"/>
</dbReference>
<feature type="compositionally biased region" description="Pro residues" evidence="1">
    <location>
        <begin position="77"/>
        <end position="92"/>
    </location>
</feature>
<accession>A0AAN2DDI4</accession>
<evidence type="ECO:0000256" key="1">
    <source>
        <dbReference type="SAM" id="MobiDB-lite"/>
    </source>
</evidence>
<name>A0AAN2DDI4_RHIRH</name>
<reference evidence="2 3" key="1">
    <citation type="submission" date="2020-06" db="EMBL/GenBank/DDBJ databases">
        <authorList>
            <person name="De Coninck B."/>
            <person name="Ibrahim H."/>
        </authorList>
    </citation>
    <scope>NUCLEOTIDE SEQUENCE [LARGE SCALE GENOMIC DNA]</scope>
    <source>
        <strain evidence="2">Ag_rhizogenes_K599</strain>
    </source>
</reference>
<proteinExistence type="predicted"/>
<gene>
    <name evidence="2" type="ORF">AGRHK599_LOCUS2056</name>
</gene>
<organism evidence="2 3">
    <name type="scientific">Rhizobium rhizogenes</name>
    <name type="common">Agrobacterium rhizogenes</name>
    <dbReference type="NCBI Taxonomy" id="359"/>
    <lineage>
        <taxon>Bacteria</taxon>
        <taxon>Pseudomonadati</taxon>
        <taxon>Pseudomonadota</taxon>
        <taxon>Alphaproteobacteria</taxon>
        <taxon>Hyphomicrobiales</taxon>
        <taxon>Rhizobiaceae</taxon>
        <taxon>Rhizobium/Agrobacterium group</taxon>
        <taxon>Rhizobium</taxon>
    </lineage>
</organism>
<evidence type="ECO:0000313" key="2">
    <source>
        <dbReference type="EMBL" id="CAD0212765.1"/>
    </source>
</evidence>
<feature type="region of interest" description="Disordered" evidence="1">
    <location>
        <begin position="75"/>
        <end position="97"/>
    </location>
</feature>